<sequence>MKLYKLFLPVLAWVLCCSHMMTMASTNRSRGIVAAEAAGLSFIGSASSIASVSDVVKAAGIGYGATWVLNELQNQRVGELDSLLSRCDSV</sequence>
<dbReference type="EMBL" id="CP015840">
    <property type="protein sequence ID" value="ANG65896.1"/>
    <property type="molecule type" value="Genomic_DNA"/>
</dbReference>
<feature type="signal peptide" evidence="1">
    <location>
        <begin position="1"/>
        <end position="24"/>
    </location>
</feature>
<proteinExistence type="predicted"/>
<evidence type="ECO:0000313" key="2">
    <source>
        <dbReference type="EMBL" id="ANG65896.1"/>
    </source>
</evidence>
<dbReference type="Proteomes" id="UP000019147">
    <property type="component" value="Chromosome"/>
</dbReference>
<evidence type="ECO:0000256" key="1">
    <source>
        <dbReference type="SAM" id="SignalP"/>
    </source>
</evidence>
<protein>
    <submittedName>
        <fullName evidence="2">Uncharacterized protein</fullName>
    </submittedName>
</protein>
<feature type="chain" id="PRO_5008006232" evidence="1">
    <location>
        <begin position="25"/>
        <end position="90"/>
    </location>
</feature>
<dbReference type="RefSeq" id="WP_021828598.1">
    <property type="nucleotide sequence ID" value="NZ_CP015840.1"/>
</dbReference>
<name>A0A173DYB7_9CHLA</name>
<dbReference type="GeneID" id="81477872"/>
<gene>
    <name evidence="2" type="ORF">M787_000960</name>
</gene>
<accession>A0A173DYB7</accession>
<keyword evidence="1" id="KW-0732">Signal</keyword>
<dbReference type="AlphaFoldDB" id="A0A173DYB7"/>
<dbReference type="KEGG" id="cgz:M787_000960"/>
<evidence type="ECO:0000313" key="3">
    <source>
        <dbReference type="Proteomes" id="UP000019147"/>
    </source>
</evidence>
<reference evidence="2 3" key="1">
    <citation type="journal article" date="2014" name="Syst. Appl. Microbiol.">
        <title>Evidence for the existence of two new members of the family Chlamydiaceae and proposal of Chlamydia avium sp. nov. and Chlamydia gallinacea sp. nov.</title>
        <authorList>
            <person name="Sachse K."/>
            <person name="Laroucau K."/>
            <person name="Riege K."/>
            <person name="Wehner S."/>
            <person name="Dilcher M."/>
            <person name="Creasy H.H."/>
            <person name="Weidmann M."/>
            <person name="Myers G."/>
            <person name="Vorimore F."/>
            <person name="Vicari N."/>
            <person name="Magnino S."/>
            <person name="Liebler-Tenorio E."/>
            <person name="Ruettger A."/>
            <person name="Bavoil P.M."/>
            <person name="Hufert F.T."/>
            <person name="Rossello-Mora R."/>
            <person name="Marz M."/>
        </authorList>
    </citation>
    <scope>NUCLEOTIDE SEQUENCE [LARGE SCALE GENOMIC DNA]</scope>
    <source>
        <strain evidence="2 3">08-1274/3</strain>
    </source>
</reference>
<organism evidence="2 3">
    <name type="scientific">Chlamydia gallinacea 08-1274/3</name>
    <dbReference type="NCBI Taxonomy" id="1143323"/>
    <lineage>
        <taxon>Bacteria</taxon>
        <taxon>Pseudomonadati</taxon>
        <taxon>Chlamydiota</taxon>
        <taxon>Chlamydiia</taxon>
        <taxon>Chlamydiales</taxon>
        <taxon>Chlamydiaceae</taxon>
        <taxon>Chlamydia/Chlamydophila group</taxon>
        <taxon>Chlamydia</taxon>
    </lineage>
</organism>